<dbReference type="FunFam" id="3.40.50.880:FF:000003">
    <property type="entry name" value="Anthranilate synthase component II"/>
    <property type="match status" value="1"/>
</dbReference>
<keyword evidence="4" id="KW-1185">Reference proteome</keyword>
<sequence length="186" mass="21258">MLVIDNYDSFTYNIVQYLKILGEHPVVIKNDELTMEEIAELSFSRIIISPGWGSPENSGISMEVIDRYKDTHPIFGICLGMQCIAEFFGADVTRAPYPCHGKNSDVFFEPDFRLFQGFRQGFSATRYHSLMVTSPSEDTEITARTEDGIPMALKIRNRRIYGVQFHPEAILTENGLDIFRNFIELC</sequence>
<feature type="domain" description="Glutamine amidotransferase" evidence="2">
    <location>
        <begin position="2"/>
        <end position="183"/>
    </location>
</feature>
<protein>
    <submittedName>
        <fullName evidence="3">Anthranilate synthase component 2</fullName>
    </submittedName>
</protein>
<accession>A0A662ZIF2</accession>
<dbReference type="InterPro" id="IPR050472">
    <property type="entry name" value="Anth_synth/Amidotransfase"/>
</dbReference>
<dbReference type="AlphaFoldDB" id="A0A662ZIF2"/>
<organism evidence="3 4">
    <name type="scientific">Ruminobacter amylophilus</name>
    <dbReference type="NCBI Taxonomy" id="867"/>
    <lineage>
        <taxon>Bacteria</taxon>
        <taxon>Pseudomonadati</taxon>
        <taxon>Pseudomonadota</taxon>
        <taxon>Gammaproteobacteria</taxon>
        <taxon>Aeromonadales</taxon>
        <taxon>Succinivibrionaceae</taxon>
        <taxon>Ruminobacter</taxon>
    </lineage>
</organism>
<dbReference type="PROSITE" id="PS51273">
    <property type="entry name" value="GATASE_TYPE_1"/>
    <property type="match status" value="1"/>
</dbReference>
<dbReference type="EMBL" id="FOXF01000029">
    <property type="protein sequence ID" value="SFP49617.1"/>
    <property type="molecule type" value="Genomic_DNA"/>
</dbReference>
<dbReference type="Proteomes" id="UP000243745">
    <property type="component" value="Unassembled WGS sequence"/>
</dbReference>
<dbReference type="Pfam" id="PF00117">
    <property type="entry name" value="GATase"/>
    <property type="match status" value="1"/>
</dbReference>
<dbReference type="InterPro" id="IPR029062">
    <property type="entry name" value="Class_I_gatase-like"/>
</dbReference>
<dbReference type="RefSeq" id="WP_031580331.1">
    <property type="nucleotide sequence ID" value="NZ_FOXF01000029.1"/>
</dbReference>
<evidence type="ECO:0000256" key="1">
    <source>
        <dbReference type="ARBA" id="ARBA00022962"/>
    </source>
</evidence>
<dbReference type="InterPro" id="IPR006221">
    <property type="entry name" value="TrpG/PapA_dom"/>
</dbReference>
<dbReference type="GO" id="GO:0000162">
    <property type="term" value="P:L-tryptophan biosynthetic process"/>
    <property type="evidence" value="ECO:0007669"/>
    <property type="project" value="TreeGrafter"/>
</dbReference>
<evidence type="ECO:0000259" key="2">
    <source>
        <dbReference type="Pfam" id="PF00117"/>
    </source>
</evidence>
<dbReference type="CDD" id="cd01743">
    <property type="entry name" value="GATase1_Anthranilate_Synthase"/>
    <property type="match status" value="1"/>
</dbReference>
<name>A0A662ZIF2_9GAMM</name>
<keyword evidence="1" id="KW-0315">Glutamine amidotransferase</keyword>
<gene>
    <name evidence="3" type="ORF">SAMN02910344_01536</name>
</gene>
<dbReference type="OrthoDB" id="9786812at2"/>
<proteinExistence type="predicted"/>
<dbReference type="Gene3D" id="3.40.50.880">
    <property type="match status" value="1"/>
</dbReference>
<dbReference type="PANTHER" id="PTHR43418">
    <property type="entry name" value="MULTIFUNCTIONAL TRYPTOPHAN BIOSYNTHESIS PROTEIN-RELATED"/>
    <property type="match status" value="1"/>
</dbReference>
<reference evidence="3 4" key="1">
    <citation type="submission" date="2016-10" db="EMBL/GenBank/DDBJ databases">
        <authorList>
            <person name="Varghese N."/>
            <person name="Submissions S."/>
        </authorList>
    </citation>
    <scope>NUCLEOTIDE SEQUENCE [LARGE SCALE GENOMIC DNA]</scope>
    <source>
        <strain evidence="3 4">DSM 1361</strain>
    </source>
</reference>
<dbReference type="PRINTS" id="PR00096">
    <property type="entry name" value="GATASE"/>
</dbReference>
<dbReference type="PANTHER" id="PTHR43418:SF4">
    <property type="entry name" value="MULTIFUNCTIONAL TRYPTOPHAN BIOSYNTHESIS PROTEIN"/>
    <property type="match status" value="1"/>
</dbReference>
<dbReference type="PRINTS" id="PR00097">
    <property type="entry name" value="ANTSNTHASEII"/>
</dbReference>
<dbReference type="GO" id="GO:0004049">
    <property type="term" value="F:anthranilate synthase activity"/>
    <property type="evidence" value="ECO:0007669"/>
    <property type="project" value="TreeGrafter"/>
</dbReference>
<evidence type="ECO:0000313" key="4">
    <source>
        <dbReference type="Proteomes" id="UP000243745"/>
    </source>
</evidence>
<dbReference type="GO" id="GO:0005829">
    <property type="term" value="C:cytosol"/>
    <property type="evidence" value="ECO:0007669"/>
    <property type="project" value="TreeGrafter"/>
</dbReference>
<evidence type="ECO:0000313" key="3">
    <source>
        <dbReference type="EMBL" id="SFP49617.1"/>
    </source>
</evidence>
<dbReference type="NCBIfam" id="TIGR00566">
    <property type="entry name" value="trpG_papA"/>
    <property type="match status" value="1"/>
</dbReference>
<dbReference type="SUPFAM" id="SSF52317">
    <property type="entry name" value="Class I glutamine amidotransferase-like"/>
    <property type="match status" value="1"/>
</dbReference>
<dbReference type="InterPro" id="IPR017926">
    <property type="entry name" value="GATASE"/>
</dbReference>